<feature type="domain" description="RNA methyltransferase SpoU/TrmH type C-terminal" evidence="3">
    <location>
        <begin position="89"/>
        <end position="128"/>
    </location>
</feature>
<dbReference type="EMBL" id="CP025085">
    <property type="protein sequence ID" value="AUG98727.1"/>
    <property type="molecule type" value="Genomic_DNA"/>
</dbReference>
<protein>
    <recommendedName>
        <fullName evidence="3">RNA methyltransferase SpoU/TrmH type C-terminal domain-containing protein</fullName>
    </recommendedName>
</protein>
<organism evidence="5 6">
    <name type="scientific">Serratia sp. (strain ATCC 39006)</name>
    <name type="common">Prodigiosinella confusarubida</name>
    <dbReference type="NCBI Taxonomy" id="104623"/>
    <lineage>
        <taxon>Bacteria</taxon>
        <taxon>Pseudomonadati</taxon>
        <taxon>Pseudomonadota</taxon>
        <taxon>Gammaproteobacteria</taxon>
        <taxon>Enterobacterales</taxon>
        <taxon>Pectobacteriaceae</taxon>
        <taxon>Prodigiosinella</taxon>
    </lineage>
</organism>
<reference evidence="5" key="4">
    <citation type="submission" date="2017-11" db="EMBL/GenBank/DDBJ databases">
        <title>Complete genome sequence of Serratia sp. ATCC 39006.</title>
        <authorList>
            <person name="Hampton H.G."/>
            <person name="Jackson S.A."/>
            <person name="Jauregui R."/>
            <person name="Poulter G.T.M."/>
            <person name="Salmond G.P.C."/>
            <person name="Fineran P.C."/>
        </authorList>
    </citation>
    <scope>NUCLEOTIDE SEQUENCE</scope>
    <source>
        <strain evidence="5">ATCC 39006</strain>
    </source>
</reference>
<keyword evidence="1" id="KW-0489">Methyltransferase</keyword>
<dbReference type="InterPro" id="IPR029028">
    <property type="entry name" value="Alpha/beta_knot_MTases"/>
</dbReference>
<dbReference type="STRING" id="104623.Ser39006_00529"/>
<reference evidence="5 6" key="1">
    <citation type="journal article" date="2013" name="Genome Announc.">
        <title>Draft genome sequence of Serratia sp. strain ATCC 39006, a model bacterium for analysis of the biosynthesis and regulation of prodigiosin, a carbapenem, and gas vesicles.</title>
        <authorList>
            <person name="Fineran P.C."/>
            <person name="Iglesias Cans M.C."/>
            <person name="Ramsay J.P."/>
            <person name="Wilf N.M."/>
            <person name="Cossyleon D."/>
            <person name="McNeil M.B."/>
            <person name="Williamson N.R."/>
            <person name="Monson R.E."/>
            <person name="Becher S.A."/>
            <person name="Stanton J.A."/>
            <person name="Brugger K."/>
            <person name="Brown S.D."/>
            <person name="Salmond G.P."/>
        </authorList>
    </citation>
    <scope>NUCLEOTIDE SEQUENCE [LARGE SCALE GENOMIC DNA]</scope>
    <source>
        <strain evidence="5">ATCC 39006</strain>
        <strain evidence="6">ATCC 39006 / SC 11482</strain>
    </source>
</reference>
<keyword evidence="6" id="KW-1185">Reference proteome</keyword>
<proteinExistence type="predicted"/>
<evidence type="ECO:0000256" key="1">
    <source>
        <dbReference type="ARBA" id="ARBA00022603"/>
    </source>
</evidence>
<sequence length="139" mass="15901">MTSERYARIREMPNHHQPDLTVCMEPVHRPHNVSAFIRIADAVGVHLMHTAWPTNRISAKTIDFRYVDYTCPTCILLSQRKTSISSARAEKEQQRLLFEGDYPVLACVAKRKGFPRPYIGHHGQAIADSPWSAMQSTRQ</sequence>
<evidence type="ECO:0000313" key="6">
    <source>
        <dbReference type="Proteomes" id="UP000017700"/>
    </source>
</evidence>
<dbReference type="Proteomes" id="UP000017700">
    <property type="component" value="Chromosome"/>
</dbReference>
<dbReference type="RefSeq" id="WP_021013804.1">
    <property type="nucleotide sequence ID" value="NZ_CP025084.1"/>
</dbReference>
<dbReference type="GO" id="GO:0141100">
    <property type="term" value="F:tRNA (guanine(18)-2'-O)-methyltransferase activity"/>
    <property type="evidence" value="ECO:0007669"/>
    <property type="project" value="InterPro"/>
</dbReference>
<reference evidence="5" key="2">
    <citation type="submission" date="2013-09" db="EMBL/GenBank/DDBJ databases">
        <authorList>
            <person name="Wang G."/>
            <person name="Yang Y."/>
            <person name="Su Y."/>
        </authorList>
    </citation>
    <scope>NUCLEOTIDE SEQUENCE</scope>
    <source>
        <strain evidence="5">ATCC 39006</strain>
    </source>
</reference>
<dbReference type="KEGG" id="sera:Ser39006_002135"/>
<name>A0A2I5TEP2_SERS3</name>
<dbReference type="Gene3D" id="3.40.1280.10">
    <property type="match status" value="1"/>
</dbReference>
<dbReference type="EMBL" id="CP025084">
    <property type="protein sequence ID" value="AUH03042.1"/>
    <property type="molecule type" value="Genomic_DNA"/>
</dbReference>
<reference evidence="4 7" key="3">
    <citation type="submission" date="2017-11" db="EMBL/GenBank/DDBJ databases">
        <title>Complete genome sequence of Serratia sp. ATCC 39006 LacA.</title>
        <authorList>
            <person name="Hampton H.G."/>
            <person name="Jackson S.A."/>
            <person name="Jauregui R."/>
            <person name="Poulter G.T.M."/>
            <person name="Salmond G.P.C."/>
            <person name="Fineran P.C."/>
        </authorList>
    </citation>
    <scope>NUCLEOTIDE SEQUENCE [LARGE SCALE GENOMIC DNA]</scope>
    <source>
        <strain evidence="4 7">ATCC 39006</strain>
    </source>
</reference>
<evidence type="ECO:0000256" key="2">
    <source>
        <dbReference type="ARBA" id="ARBA00022679"/>
    </source>
</evidence>
<dbReference type="KEGG" id="serq:CWC46_02135"/>
<dbReference type="Proteomes" id="UP000233778">
    <property type="component" value="Chromosome"/>
</dbReference>
<evidence type="ECO:0000259" key="3">
    <source>
        <dbReference type="Pfam" id="PF12105"/>
    </source>
</evidence>
<dbReference type="OrthoDB" id="9794400at2"/>
<evidence type="ECO:0000313" key="5">
    <source>
        <dbReference type="EMBL" id="AUH03042.1"/>
    </source>
</evidence>
<dbReference type="AlphaFoldDB" id="A0A2I5TEP2"/>
<keyword evidence="2" id="KW-0808">Transferase</keyword>
<dbReference type="SUPFAM" id="SSF75217">
    <property type="entry name" value="alpha/beta knot"/>
    <property type="match status" value="1"/>
</dbReference>
<dbReference type="InterPro" id="IPR022724">
    <property type="entry name" value="rRNA_MeTrfase_SpoU_C"/>
</dbReference>
<dbReference type="GO" id="GO:0032259">
    <property type="term" value="P:methylation"/>
    <property type="evidence" value="ECO:0007669"/>
    <property type="project" value="UniProtKB-KW"/>
</dbReference>
<gene>
    <name evidence="4" type="ORF">CWC46_02135</name>
    <name evidence="5" type="ORF">Ser39006_002135</name>
</gene>
<dbReference type="Pfam" id="PF12105">
    <property type="entry name" value="SpoU_methylas_C"/>
    <property type="match status" value="1"/>
</dbReference>
<evidence type="ECO:0000313" key="4">
    <source>
        <dbReference type="EMBL" id="AUG98727.1"/>
    </source>
</evidence>
<evidence type="ECO:0000313" key="7">
    <source>
        <dbReference type="Proteomes" id="UP000233778"/>
    </source>
</evidence>
<dbReference type="InterPro" id="IPR029026">
    <property type="entry name" value="tRNA_m1G_MTases_N"/>
</dbReference>
<accession>A0A2I5TEP2</accession>